<evidence type="ECO:0000256" key="1">
    <source>
        <dbReference type="SAM" id="MobiDB-lite"/>
    </source>
</evidence>
<keyword evidence="3" id="KW-1185">Reference proteome</keyword>
<organism evidence="2 3">
    <name type="scientific">Triparma retinervis</name>
    <dbReference type="NCBI Taxonomy" id="2557542"/>
    <lineage>
        <taxon>Eukaryota</taxon>
        <taxon>Sar</taxon>
        <taxon>Stramenopiles</taxon>
        <taxon>Ochrophyta</taxon>
        <taxon>Bolidophyceae</taxon>
        <taxon>Parmales</taxon>
        <taxon>Triparmaceae</taxon>
        <taxon>Triparma</taxon>
    </lineage>
</organism>
<comment type="caution">
    <text evidence="2">The sequence shown here is derived from an EMBL/GenBank/DDBJ whole genome shotgun (WGS) entry which is preliminary data.</text>
</comment>
<evidence type="ECO:0000313" key="3">
    <source>
        <dbReference type="Proteomes" id="UP001165082"/>
    </source>
</evidence>
<protein>
    <submittedName>
        <fullName evidence="2">Uncharacterized protein</fullName>
    </submittedName>
</protein>
<proteinExistence type="predicted"/>
<dbReference type="Proteomes" id="UP001165082">
    <property type="component" value="Unassembled WGS sequence"/>
</dbReference>
<dbReference type="OrthoDB" id="195930at2759"/>
<dbReference type="Gene3D" id="3.40.470.10">
    <property type="entry name" value="Uracil-DNA glycosylase-like domain"/>
    <property type="match status" value="1"/>
</dbReference>
<feature type="region of interest" description="Disordered" evidence="1">
    <location>
        <begin position="30"/>
        <end position="49"/>
    </location>
</feature>
<name>A0A9W7CN16_9STRA</name>
<accession>A0A9W7CN16</accession>
<gene>
    <name evidence="2" type="ORF">TrRE_jg9672</name>
</gene>
<dbReference type="AlphaFoldDB" id="A0A9W7CN16"/>
<evidence type="ECO:0000313" key="2">
    <source>
        <dbReference type="EMBL" id="GMI08893.1"/>
    </source>
</evidence>
<dbReference type="EMBL" id="BRXZ01000287">
    <property type="protein sequence ID" value="GMI08893.1"/>
    <property type="molecule type" value="Genomic_DNA"/>
</dbReference>
<sequence length="393" mass="43639">MASNVKVSSLSRSSSTSYLEMVKKEDIYDDPTVPPISTTMPAKKKAKKGSQTVTQMSFEAIIAPDPVGLQHTLILGTFPSEKSQDYRESLVLNKTNQLLKKAKASALLSLPEDKREEISQAVNLHVDAEIFKRGGEGQMNYGNFKNPFWNIAGIALGFRRELTTYEEKKVALTSSGYCLWDVCKSVEKKAGSSLDNDIKTSEPNDILGLLTAYPTIKRIVFPRTSALYFIEHFKQHLKVDPAAPNPPPPFSFHISDDDAGAEARSIFIKKANKNVLSCPRSALASPTPSPSRVIELVLVPSTSPANCRKGATPPYKEKKWLVGCYGWSALGPKSDYKCACCGEVGSHYTVDCDIYTDAATKKEWTENRKRLNKEQGKDPAKIKELWDCENWYI</sequence>
<dbReference type="SUPFAM" id="SSF52141">
    <property type="entry name" value="Uracil-DNA glycosylase-like"/>
    <property type="match status" value="1"/>
</dbReference>
<dbReference type="InterPro" id="IPR036895">
    <property type="entry name" value="Uracil-DNA_glycosylase-like_sf"/>
</dbReference>
<reference evidence="2" key="1">
    <citation type="submission" date="2022-07" db="EMBL/GenBank/DDBJ databases">
        <title>Genome analysis of Parmales, a sister group of diatoms, reveals the evolutionary specialization of diatoms from phago-mixotrophs to photoautotrophs.</title>
        <authorList>
            <person name="Ban H."/>
            <person name="Sato S."/>
            <person name="Yoshikawa S."/>
            <person name="Kazumasa Y."/>
            <person name="Nakamura Y."/>
            <person name="Ichinomiya M."/>
            <person name="Saitoh K."/>
            <person name="Sato N."/>
            <person name="Blanc-Mathieu R."/>
            <person name="Endo H."/>
            <person name="Kuwata A."/>
            <person name="Ogata H."/>
        </authorList>
    </citation>
    <scope>NUCLEOTIDE SEQUENCE</scope>
</reference>